<reference evidence="2" key="2">
    <citation type="submission" date="2023-01" db="EMBL/GenBank/DDBJ databases">
        <authorList>
            <person name="Petersen C."/>
        </authorList>
    </citation>
    <scope>NUCLEOTIDE SEQUENCE</scope>
    <source>
        <strain evidence="2">IBT 17514</strain>
    </source>
</reference>
<keyword evidence="1" id="KW-0812">Transmembrane</keyword>
<evidence type="ECO:0000256" key="1">
    <source>
        <dbReference type="SAM" id="Phobius"/>
    </source>
</evidence>
<protein>
    <submittedName>
        <fullName evidence="2">Uncharacterized protein</fullName>
    </submittedName>
</protein>
<comment type="caution">
    <text evidence="2">The sequence shown here is derived from an EMBL/GenBank/DDBJ whole genome shotgun (WGS) entry which is preliminary data.</text>
</comment>
<keyword evidence="1" id="KW-0472">Membrane</keyword>
<organism evidence="2 3">
    <name type="scientific">Penicillium malachiteum</name>
    <dbReference type="NCBI Taxonomy" id="1324776"/>
    <lineage>
        <taxon>Eukaryota</taxon>
        <taxon>Fungi</taxon>
        <taxon>Dikarya</taxon>
        <taxon>Ascomycota</taxon>
        <taxon>Pezizomycotina</taxon>
        <taxon>Eurotiomycetes</taxon>
        <taxon>Eurotiomycetidae</taxon>
        <taxon>Eurotiales</taxon>
        <taxon>Aspergillaceae</taxon>
        <taxon>Penicillium</taxon>
    </lineage>
</organism>
<proteinExistence type="predicted"/>
<keyword evidence="1" id="KW-1133">Transmembrane helix</keyword>
<gene>
    <name evidence="2" type="ORF">N7493_000887</name>
</gene>
<feature type="transmembrane region" description="Helical" evidence="1">
    <location>
        <begin position="12"/>
        <end position="38"/>
    </location>
</feature>
<dbReference type="EMBL" id="JAQJAN010000001">
    <property type="protein sequence ID" value="KAJ5741015.1"/>
    <property type="molecule type" value="Genomic_DNA"/>
</dbReference>
<dbReference type="AlphaFoldDB" id="A0AAD6HX96"/>
<accession>A0AAD6HX96</accession>
<reference evidence="2" key="1">
    <citation type="journal article" date="2023" name="IMA Fungus">
        <title>Comparative genomic study of the Penicillium genus elucidates a diverse pangenome and 15 lateral gene transfer events.</title>
        <authorList>
            <person name="Petersen C."/>
            <person name="Sorensen T."/>
            <person name="Nielsen M.R."/>
            <person name="Sondergaard T.E."/>
            <person name="Sorensen J.L."/>
            <person name="Fitzpatrick D.A."/>
            <person name="Frisvad J.C."/>
            <person name="Nielsen K.L."/>
        </authorList>
    </citation>
    <scope>NUCLEOTIDE SEQUENCE</scope>
    <source>
        <strain evidence="2">IBT 17514</strain>
    </source>
</reference>
<evidence type="ECO:0000313" key="2">
    <source>
        <dbReference type="EMBL" id="KAJ5741015.1"/>
    </source>
</evidence>
<keyword evidence="3" id="KW-1185">Reference proteome</keyword>
<dbReference type="Proteomes" id="UP001215712">
    <property type="component" value="Unassembled WGS sequence"/>
</dbReference>
<evidence type="ECO:0000313" key="3">
    <source>
        <dbReference type="Proteomes" id="UP001215712"/>
    </source>
</evidence>
<name>A0AAD6HX96_9EURO</name>
<sequence>MKKEDAPDSSRAFLVWKASCWISILIAVALVPAIWYSIDSKVLAQQSSIARIHLTRRTFDHDPLFENLTTHKEVLAAWEVYDLPGPVRVTDKIYVMSAFHQLRCLRDMQLSLIHLQEGVPQSFTENN</sequence>